<accession>A0AAT9FQ63</accession>
<evidence type="ECO:0000313" key="1">
    <source>
        <dbReference type="EMBL" id="BDS08026.1"/>
    </source>
</evidence>
<dbReference type="KEGG" id="osu:NT6N_30660"/>
<protein>
    <submittedName>
        <fullName evidence="1">Uncharacterized protein</fullName>
    </submittedName>
</protein>
<organism evidence="1">
    <name type="scientific">Oceaniferula spumae</name>
    <dbReference type="NCBI Taxonomy" id="2979115"/>
    <lineage>
        <taxon>Bacteria</taxon>
        <taxon>Pseudomonadati</taxon>
        <taxon>Verrucomicrobiota</taxon>
        <taxon>Verrucomicrobiia</taxon>
        <taxon>Verrucomicrobiales</taxon>
        <taxon>Verrucomicrobiaceae</taxon>
        <taxon>Oceaniferula</taxon>
    </lineage>
</organism>
<name>A0AAT9FQ63_9BACT</name>
<dbReference type="EMBL" id="AP026866">
    <property type="protein sequence ID" value="BDS08026.1"/>
    <property type="molecule type" value="Genomic_DNA"/>
</dbReference>
<gene>
    <name evidence="1" type="ORF">NT6N_30660</name>
</gene>
<dbReference type="AlphaFoldDB" id="A0AAT9FQ63"/>
<proteinExistence type="predicted"/>
<reference evidence="1" key="1">
    <citation type="submission" date="2024-07" db="EMBL/GenBank/DDBJ databases">
        <title>Complete genome sequence of Verrucomicrobiaceae bacterium NT6N.</title>
        <authorList>
            <person name="Huang C."/>
            <person name="Takami H."/>
            <person name="Hamasaki K."/>
        </authorList>
    </citation>
    <scope>NUCLEOTIDE SEQUENCE</scope>
    <source>
        <strain evidence="1">NT6N</strain>
    </source>
</reference>
<sequence length="81" mass="9513">MQLRNNRDKNYFIQSFRSLYVTNLQNIEKSVIKRPLALKKQRLLIVVSLLNQFKVFHQQAKNIRFHTSIRLALAAAGQPFS</sequence>